<evidence type="ECO:0000259" key="2">
    <source>
        <dbReference type="Pfam" id="PF00089"/>
    </source>
</evidence>
<evidence type="ECO:0000313" key="3">
    <source>
        <dbReference type="Proteomes" id="UP000694866"/>
    </source>
</evidence>
<dbReference type="Pfam" id="PF00089">
    <property type="entry name" value="Trypsin"/>
    <property type="match status" value="1"/>
</dbReference>
<dbReference type="Gene3D" id="2.40.10.10">
    <property type="entry name" value="Trypsin-like serine proteases"/>
    <property type="match status" value="1"/>
</dbReference>
<feature type="chain" id="PRO_5040129531" description="Peptidase S1 domain-containing protein" evidence="1">
    <location>
        <begin position="22"/>
        <end position="229"/>
    </location>
</feature>
<sequence length="229" mass="25729">MVSGFLILLLTTVAILPEVKSVAKLAEPGEFPFIAIITANNNVTTFGVLISANEVVAASINIPIPPQIITIQFGCIFLNNCNTPKFLVERLEMDRRVNIFRMKLSNNTHHIAPIPRGPSQNYDSYSCKFVGSDLNSRRILSLDVIPINKDDCLKVGMTIFPDQQCFEDPSLSHEFNWGDVGGPVICHGFLIGLLSANSRLTQNIQFMYDLTRRRRQSKEFLRMPYRILG</sequence>
<feature type="signal peptide" evidence="1">
    <location>
        <begin position="1"/>
        <end position="21"/>
    </location>
</feature>
<evidence type="ECO:0000256" key="1">
    <source>
        <dbReference type="SAM" id="SignalP"/>
    </source>
</evidence>
<feature type="domain" description="Peptidase S1" evidence="2">
    <location>
        <begin position="26"/>
        <end position="199"/>
    </location>
</feature>
<dbReference type="RefSeq" id="XP_011310432.1">
    <property type="nucleotide sequence ID" value="XM_011312130.1"/>
</dbReference>
<proteinExistence type="predicted"/>
<evidence type="ECO:0000313" key="4">
    <source>
        <dbReference type="RefSeq" id="XP_011310432.1"/>
    </source>
</evidence>
<reference evidence="4" key="1">
    <citation type="submission" date="2025-08" db="UniProtKB">
        <authorList>
            <consortium name="RefSeq"/>
        </authorList>
    </citation>
    <scope>IDENTIFICATION</scope>
    <source>
        <strain evidence="4">USDA-PBARC FA_bdor</strain>
        <tissue evidence="4">Whole organism</tissue>
    </source>
</reference>
<dbReference type="AlphaFoldDB" id="A0A9R1TJI2"/>
<dbReference type="KEGG" id="fas:105270898"/>
<dbReference type="Proteomes" id="UP000694866">
    <property type="component" value="Unplaced"/>
</dbReference>
<gene>
    <name evidence="4" type="primary">LOC105270898</name>
</gene>
<dbReference type="GeneID" id="105270898"/>
<accession>A0A9R1TJI2</accession>
<dbReference type="SUPFAM" id="SSF50494">
    <property type="entry name" value="Trypsin-like serine proteases"/>
    <property type="match status" value="1"/>
</dbReference>
<dbReference type="GO" id="GO:0004252">
    <property type="term" value="F:serine-type endopeptidase activity"/>
    <property type="evidence" value="ECO:0007669"/>
    <property type="project" value="InterPro"/>
</dbReference>
<name>A0A9R1TJI2_9HYME</name>
<keyword evidence="3" id="KW-1185">Reference proteome</keyword>
<dbReference type="InterPro" id="IPR001254">
    <property type="entry name" value="Trypsin_dom"/>
</dbReference>
<dbReference type="InterPro" id="IPR009003">
    <property type="entry name" value="Peptidase_S1_PA"/>
</dbReference>
<organism evidence="3 4">
    <name type="scientific">Fopius arisanus</name>
    <dbReference type="NCBI Taxonomy" id="64838"/>
    <lineage>
        <taxon>Eukaryota</taxon>
        <taxon>Metazoa</taxon>
        <taxon>Ecdysozoa</taxon>
        <taxon>Arthropoda</taxon>
        <taxon>Hexapoda</taxon>
        <taxon>Insecta</taxon>
        <taxon>Pterygota</taxon>
        <taxon>Neoptera</taxon>
        <taxon>Endopterygota</taxon>
        <taxon>Hymenoptera</taxon>
        <taxon>Apocrita</taxon>
        <taxon>Ichneumonoidea</taxon>
        <taxon>Braconidae</taxon>
        <taxon>Opiinae</taxon>
        <taxon>Fopius</taxon>
    </lineage>
</organism>
<dbReference type="OrthoDB" id="6755574at2759"/>
<dbReference type="GO" id="GO:0006508">
    <property type="term" value="P:proteolysis"/>
    <property type="evidence" value="ECO:0007669"/>
    <property type="project" value="InterPro"/>
</dbReference>
<protein>
    <recommendedName>
        <fullName evidence="2">Peptidase S1 domain-containing protein</fullName>
    </recommendedName>
</protein>
<keyword evidence="1" id="KW-0732">Signal</keyword>
<dbReference type="InterPro" id="IPR043504">
    <property type="entry name" value="Peptidase_S1_PA_chymotrypsin"/>
</dbReference>